<dbReference type="InterPro" id="IPR003591">
    <property type="entry name" value="Leu-rich_rpt_typical-subtyp"/>
</dbReference>
<proteinExistence type="predicted"/>
<reference evidence="7" key="1">
    <citation type="submission" date="2019-08" db="EMBL/GenBank/DDBJ databases">
        <title>The improved chromosome-level genome for the pearl oyster Pinctada fucata martensii using PacBio sequencing and Hi-C.</title>
        <authorList>
            <person name="Zheng Z."/>
        </authorList>
    </citation>
    <scope>NUCLEOTIDE SEQUENCE</scope>
    <source>
        <strain evidence="7">ZZ-2019</strain>
        <tissue evidence="7">Adductor muscle</tissue>
    </source>
</reference>
<keyword evidence="4" id="KW-0325">Glycoprotein</keyword>
<dbReference type="Gene3D" id="3.80.10.10">
    <property type="entry name" value="Ribonuclease Inhibitor"/>
    <property type="match status" value="4"/>
</dbReference>
<dbReference type="InterPro" id="IPR032675">
    <property type="entry name" value="LRR_dom_sf"/>
</dbReference>
<evidence type="ECO:0000256" key="2">
    <source>
        <dbReference type="ARBA" id="ARBA00022729"/>
    </source>
</evidence>
<evidence type="ECO:0000259" key="6">
    <source>
        <dbReference type="SMART" id="SM00013"/>
    </source>
</evidence>
<comment type="caution">
    <text evidence="7">The sequence shown here is derived from an EMBL/GenBank/DDBJ whole genome shotgun (WGS) entry which is preliminary data.</text>
</comment>
<evidence type="ECO:0000256" key="5">
    <source>
        <dbReference type="SAM" id="Phobius"/>
    </source>
</evidence>
<dbReference type="SMART" id="SM00369">
    <property type="entry name" value="LRR_TYP"/>
    <property type="match status" value="7"/>
</dbReference>
<evidence type="ECO:0000256" key="4">
    <source>
        <dbReference type="ARBA" id="ARBA00023180"/>
    </source>
</evidence>
<feature type="domain" description="LRRNT" evidence="6">
    <location>
        <begin position="14"/>
        <end position="52"/>
    </location>
</feature>
<evidence type="ECO:0000256" key="1">
    <source>
        <dbReference type="ARBA" id="ARBA00022614"/>
    </source>
</evidence>
<dbReference type="PROSITE" id="PS51450">
    <property type="entry name" value="LRR"/>
    <property type="match status" value="3"/>
</dbReference>
<accession>A0AA88YAK4</accession>
<dbReference type="PANTHER" id="PTHR45712">
    <property type="entry name" value="AGAP008170-PA"/>
    <property type="match status" value="1"/>
</dbReference>
<keyword evidence="8" id="KW-1185">Reference proteome</keyword>
<gene>
    <name evidence="7" type="ORF">FSP39_006116</name>
</gene>
<keyword evidence="2" id="KW-0732">Signal</keyword>
<evidence type="ECO:0000313" key="8">
    <source>
        <dbReference type="Proteomes" id="UP001186944"/>
    </source>
</evidence>
<keyword evidence="5" id="KW-0812">Transmembrane</keyword>
<evidence type="ECO:0000256" key="3">
    <source>
        <dbReference type="ARBA" id="ARBA00022737"/>
    </source>
</evidence>
<name>A0AA88YAK4_PINIB</name>
<keyword evidence="5" id="KW-0472">Membrane</keyword>
<dbReference type="InterPro" id="IPR026906">
    <property type="entry name" value="LRR_5"/>
</dbReference>
<keyword evidence="1" id="KW-0433">Leucine-rich repeat</keyword>
<sequence length="626" mass="70028">MVVLEPTNLVSSETCDVCQCDPYSGDDRLLYVNCTDRNLTHIPSLIPDNTVVFDFTGNFLNVTDFSQLPTLPYLKMVSFAYNGINNFSSSLLDTSPWVETVNLTGNVLTRVDSTTFDNMEYTRSLIGVESLDIDAKTFSTCKNLQELSLVFHQTDIPESIFDGLYLHSLSIEATQAASLPSHIFQFGKTSLSNLVLTIPLVKELDEHIFHGLIQLKRIEINAENIIQLSENLFQSDEEQVKHSMPRNLAEIKIFGVHILPWNIFKNQLSLERLVLHKIRNIPFDLINNTGTLDFLDMSYSELLTIPPGSLSSLSSLKTLILRGTNLTSIAKNSFKGLNSLIKLDLSNNKISVLNAYTFSSVRNTLVHLDLSGNQIKSLTNSAFLGMFSLETLDVSRNVIDSLSESAFNDQGKLLVLRLNKNKIWNVPDYVLRYQRNLLDLNLATNNLTNLPKRLLQNTRSLQKLDVSENPLSTFPKDFFKFTRFLDSLIMLGIPLHCDCHVMLINKNHHSRIKMEGTCISPPEFEGQPVSDIGFNESCTIPKHSGTTLDPILLSTIVDDLYSSTTEPQNHVYNSTECHVTSTKNISLDPGAGSAGDRFPEDHDLLALFDINIFFIVIGVIGAIISS</sequence>
<dbReference type="InterPro" id="IPR001611">
    <property type="entry name" value="Leu-rich_rpt"/>
</dbReference>
<dbReference type="PANTHER" id="PTHR45712:SF22">
    <property type="entry name" value="INSULIN-LIKE GROWTH FACTOR-BINDING PROTEIN COMPLEX ACID LABILE SUBUNIT"/>
    <property type="match status" value="1"/>
</dbReference>
<dbReference type="AlphaFoldDB" id="A0AA88YAK4"/>
<keyword evidence="3" id="KW-0677">Repeat</keyword>
<evidence type="ECO:0000313" key="7">
    <source>
        <dbReference type="EMBL" id="KAK3101752.1"/>
    </source>
</evidence>
<dbReference type="Pfam" id="PF13855">
    <property type="entry name" value="LRR_8"/>
    <property type="match status" value="2"/>
</dbReference>
<organism evidence="7 8">
    <name type="scientific">Pinctada imbricata</name>
    <name type="common">Atlantic pearl-oyster</name>
    <name type="synonym">Pinctada martensii</name>
    <dbReference type="NCBI Taxonomy" id="66713"/>
    <lineage>
        <taxon>Eukaryota</taxon>
        <taxon>Metazoa</taxon>
        <taxon>Spiralia</taxon>
        <taxon>Lophotrochozoa</taxon>
        <taxon>Mollusca</taxon>
        <taxon>Bivalvia</taxon>
        <taxon>Autobranchia</taxon>
        <taxon>Pteriomorphia</taxon>
        <taxon>Pterioida</taxon>
        <taxon>Pterioidea</taxon>
        <taxon>Pteriidae</taxon>
        <taxon>Pinctada</taxon>
    </lineage>
</organism>
<dbReference type="EMBL" id="VSWD01000005">
    <property type="protein sequence ID" value="KAK3101752.1"/>
    <property type="molecule type" value="Genomic_DNA"/>
</dbReference>
<dbReference type="InterPro" id="IPR050333">
    <property type="entry name" value="SLRP"/>
</dbReference>
<dbReference type="Proteomes" id="UP001186944">
    <property type="component" value="Unassembled WGS sequence"/>
</dbReference>
<keyword evidence="5" id="KW-1133">Transmembrane helix</keyword>
<dbReference type="SUPFAM" id="SSF52058">
    <property type="entry name" value="L domain-like"/>
    <property type="match status" value="2"/>
</dbReference>
<dbReference type="FunFam" id="3.80.10.10:FF:001360">
    <property type="entry name" value="Uncharacterized protein"/>
    <property type="match status" value="1"/>
</dbReference>
<feature type="transmembrane region" description="Helical" evidence="5">
    <location>
        <begin position="604"/>
        <end position="624"/>
    </location>
</feature>
<dbReference type="InterPro" id="IPR000372">
    <property type="entry name" value="LRRNT"/>
</dbReference>
<dbReference type="Pfam" id="PF00560">
    <property type="entry name" value="LRR_1"/>
    <property type="match status" value="1"/>
</dbReference>
<protein>
    <recommendedName>
        <fullName evidence="6">LRRNT domain-containing protein</fullName>
    </recommendedName>
</protein>
<dbReference type="Pfam" id="PF13306">
    <property type="entry name" value="LRR_5"/>
    <property type="match status" value="1"/>
</dbReference>
<dbReference type="SMART" id="SM00013">
    <property type="entry name" value="LRRNT"/>
    <property type="match status" value="1"/>
</dbReference>